<dbReference type="PANTHER" id="PTHR39210:SF1">
    <property type="entry name" value="HEPARIN-SULFATE LYASE"/>
    <property type="match status" value="1"/>
</dbReference>
<dbReference type="EMBL" id="QJTE01000001">
    <property type="protein sequence ID" value="PYE86259.1"/>
    <property type="molecule type" value="Genomic_DNA"/>
</dbReference>
<dbReference type="Proteomes" id="UP000248311">
    <property type="component" value="Unassembled WGS sequence"/>
</dbReference>
<evidence type="ECO:0000256" key="2">
    <source>
        <dbReference type="ARBA" id="ARBA00022729"/>
    </source>
</evidence>
<protein>
    <submittedName>
        <fullName evidence="6">Heparinase II/III-like protein</fullName>
    </submittedName>
</protein>
<comment type="subcellular location">
    <subcellularLocation>
        <location evidence="1">Periplasm</location>
    </subcellularLocation>
</comment>
<dbReference type="InterPro" id="IPR012480">
    <property type="entry name" value="Hepar_II_III_C"/>
</dbReference>
<dbReference type="GO" id="GO:0042597">
    <property type="term" value="C:periplasmic space"/>
    <property type="evidence" value="ECO:0007669"/>
    <property type="project" value="UniProtKB-SubCell"/>
</dbReference>
<dbReference type="OrthoDB" id="9793856at2"/>
<organism evidence="6 7">
    <name type="scientific">Pseudoroseicyclus aestuarii</name>
    <dbReference type="NCBI Taxonomy" id="1795041"/>
    <lineage>
        <taxon>Bacteria</taxon>
        <taxon>Pseudomonadati</taxon>
        <taxon>Pseudomonadota</taxon>
        <taxon>Alphaproteobacteria</taxon>
        <taxon>Rhodobacterales</taxon>
        <taxon>Paracoccaceae</taxon>
        <taxon>Pseudoroseicyclus</taxon>
    </lineage>
</organism>
<evidence type="ECO:0000256" key="4">
    <source>
        <dbReference type="ARBA" id="ARBA00023239"/>
    </source>
</evidence>
<evidence type="ECO:0000313" key="7">
    <source>
        <dbReference type="Proteomes" id="UP000248311"/>
    </source>
</evidence>
<dbReference type="AlphaFoldDB" id="A0A318T0U3"/>
<dbReference type="Gene3D" id="1.50.10.100">
    <property type="entry name" value="Chondroitin AC/alginate lyase"/>
    <property type="match status" value="1"/>
</dbReference>
<evidence type="ECO:0000256" key="3">
    <source>
        <dbReference type="ARBA" id="ARBA00022764"/>
    </source>
</evidence>
<comment type="caution">
    <text evidence="6">The sequence shown here is derived from an EMBL/GenBank/DDBJ whole genome shotgun (WGS) entry which is preliminary data.</text>
</comment>
<dbReference type="Gene3D" id="2.70.98.70">
    <property type="match status" value="1"/>
</dbReference>
<dbReference type="SUPFAM" id="SSF48230">
    <property type="entry name" value="Chondroitin AC/alginate lyase"/>
    <property type="match status" value="1"/>
</dbReference>
<keyword evidence="2" id="KW-0732">Signal</keyword>
<dbReference type="InterPro" id="IPR008929">
    <property type="entry name" value="Chondroitin_lyas"/>
</dbReference>
<keyword evidence="4" id="KW-0456">Lyase</keyword>
<proteinExistence type="predicted"/>
<keyword evidence="3" id="KW-0574">Periplasm</keyword>
<keyword evidence="7" id="KW-1185">Reference proteome</keyword>
<feature type="domain" description="Heparinase II/III-like C-terminal" evidence="5">
    <location>
        <begin position="319"/>
        <end position="484"/>
    </location>
</feature>
<reference evidence="6 7" key="1">
    <citation type="submission" date="2018-06" db="EMBL/GenBank/DDBJ databases">
        <title>Genomic Encyclopedia of Type Strains, Phase III (KMG-III): the genomes of soil and plant-associated and newly described type strains.</title>
        <authorList>
            <person name="Whitman W."/>
        </authorList>
    </citation>
    <scope>NUCLEOTIDE SEQUENCE [LARGE SCALE GENOMIC DNA]</scope>
    <source>
        <strain evidence="6 7">CECT 9025</strain>
    </source>
</reference>
<gene>
    <name evidence="6" type="ORF">DFP88_101938</name>
</gene>
<dbReference type="Pfam" id="PF07940">
    <property type="entry name" value="Hepar_II_III_C"/>
    <property type="match status" value="1"/>
</dbReference>
<name>A0A318T0U3_9RHOB</name>
<evidence type="ECO:0000313" key="6">
    <source>
        <dbReference type="EMBL" id="PYE86259.1"/>
    </source>
</evidence>
<evidence type="ECO:0000256" key="1">
    <source>
        <dbReference type="ARBA" id="ARBA00004418"/>
    </source>
</evidence>
<dbReference type="RefSeq" id="WP_110813237.1">
    <property type="nucleotide sequence ID" value="NZ_QJTE01000001.1"/>
</dbReference>
<dbReference type="GO" id="GO:0016829">
    <property type="term" value="F:lyase activity"/>
    <property type="evidence" value="ECO:0007669"/>
    <property type="project" value="UniProtKB-KW"/>
</dbReference>
<dbReference type="PANTHER" id="PTHR39210">
    <property type="entry name" value="HEPARIN-SULFATE LYASE"/>
    <property type="match status" value="1"/>
</dbReference>
<evidence type="ECO:0000259" key="5">
    <source>
        <dbReference type="Pfam" id="PF07940"/>
    </source>
</evidence>
<accession>A0A318T0U3</accession>
<sequence length="541" mass="59608">MAFAAYVRQGDREDFEARYFARRRKLNALVMAELARGDGRYLDAIADGLWLICEESGWQLPAHNAQARGGRRAPLPDPADPVLDLFAAETGGLVAVLLSLLGERLEEHLPGLRARAEAEIERRILTPYMTRDYWWMGGVDGPTNNWTVWITQNVLLAGLTQPIAADRRAALVRRAVRSLHAFLSDYGEDGACEEGAMYYRHAGLCLWGALDLLERVMPQQVEPVWRLPKIRNIADYIEAVHVGGHRYINFADCPAVTARCSLREVLFGRAVGSTRLEAFATRNAGAEGWDDLPDEINLWYRLLQARHAGAVIGPPPPAPPPRDVWYPSIGLMVARDDRFTLAVKAGDNGDSHNHNDVGSVTLYKNGQPVLIDLGVETYTARTFSSRRYEIWTMQSSWHNLPSFGGVGQAPGDAFAACDVAASLTEGQARLDMDITAAWPPEAGLRAARRRVTLHKGVGVEIEDSYDGDLPAELTLLFSAEPRVTGQGLELPGLADLRLEGLSDLRISAVPVTDPRLARSWPNGIWRVLCAVPTGQLKVTIN</sequence>